<evidence type="ECO:0000259" key="6">
    <source>
        <dbReference type="Pfam" id="PF00889"/>
    </source>
</evidence>
<dbReference type="PROSITE" id="PS01126">
    <property type="entry name" value="EF_TS_1"/>
    <property type="match status" value="1"/>
</dbReference>
<dbReference type="GO" id="GO:0003746">
    <property type="term" value="F:translation elongation factor activity"/>
    <property type="evidence" value="ECO:0007669"/>
    <property type="project" value="UniProtKB-KW"/>
</dbReference>
<keyword evidence="4 5" id="KW-0648">Protein biosynthesis</keyword>
<comment type="similarity">
    <text evidence="1 5">Belongs to the EF-Ts family.</text>
</comment>
<dbReference type="InterPro" id="IPR036402">
    <property type="entry name" value="EF-Ts_dimer_sf"/>
</dbReference>
<dbReference type="NCBIfam" id="TIGR00116">
    <property type="entry name" value="tsf"/>
    <property type="match status" value="1"/>
</dbReference>
<dbReference type="InterPro" id="IPR001816">
    <property type="entry name" value="Transl_elong_EFTs/EF1B"/>
</dbReference>
<evidence type="ECO:0000256" key="5">
    <source>
        <dbReference type="HAMAP-Rule" id="MF_00050"/>
    </source>
</evidence>
<dbReference type="SUPFAM" id="SSF46934">
    <property type="entry name" value="UBA-like"/>
    <property type="match status" value="1"/>
</dbReference>
<dbReference type="InterPro" id="IPR018101">
    <property type="entry name" value="Transl_elong_Ts_CS"/>
</dbReference>
<comment type="subcellular location">
    <subcellularLocation>
        <location evidence="5">Cytoplasm</location>
    </subcellularLocation>
</comment>
<dbReference type="Proteomes" id="UP001497533">
    <property type="component" value="Chromosome"/>
</dbReference>
<proteinExistence type="inferred from homology"/>
<evidence type="ECO:0000256" key="1">
    <source>
        <dbReference type="ARBA" id="ARBA00005532"/>
    </source>
</evidence>
<dbReference type="Pfam" id="PF00889">
    <property type="entry name" value="EF_TS"/>
    <property type="match status" value="1"/>
</dbReference>
<dbReference type="Gene3D" id="1.10.286.20">
    <property type="match status" value="1"/>
</dbReference>
<comment type="function">
    <text evidence="5">Associates with the EF-Tu.GDP complex and induces the exchange of GDP to GTP. It remains bound to the aminoacyl-tRNA.EF-Tu.GTP complex up to the GTP hydrolysis stage on the ribosome.</text>
</comment>
<dbReference type="InterPro" id="IPR009060">
    <property type="entry name" value="UBA-like_sf"/>
</dbReference>
<name>A0ABM9NNY1_9GAMM</name>
<evidence type="ECO:0000313" key="8">
    <source>
        <dbReference type="Proteomes" id="UP001497533"/>
    </source>
</evidence>
<evidence type="ECO:0000256" key="3">
    <source>
        <dbReference type="ARBA" id="ARBA00022768"/>
    </source>
</evidence>
<dbReference type="HAMAP" id="MF_00050">
    <property type="entry name" value="EF_Ts"/>
    <property type="match status" value="1"/>
</dbReference>
<keyword evidence="3 5" id="KW-0251">Elongation factor</keyword>
<protein>
    <recommendedName>
        <fullName evidence="2 5">Elongation factor Ts</fullName>
        <shortName evidence="5">EF-Ts</shortName>
    </recommendedName>
</protein>
<organism evidence="7 8">
    <name type="scientific">Candidatus Providencia siddallii</name>
    <dbReference type="NCBI Taxonomy" id="1715285"/>
    <lineage>
        <taxon>Bacteria</taxon>
        <taxon>Pseudomonadati</taxon>
        <taxon>Pseudomonadota</taxon>
        <taxon>Gammaproteobacteria</taxon>
        <taxon>Enterobacterales</taxon>
        <taxon>Morganellaceae</taxon>
        <taxon>Providencia</taxon>
    </lineage>
</organism>
<dbReference type="CDD" id="cd14275">
    <property type="entry name" value="UBA_EF-Ts"/>
    <property type="match status" value="1"/>
</dbReference>
<dbReference type="Gene3D" id="3.30.479.20">
    <property type="entry name" value="Elongation factor Ts, dimerisation domain"/>
    <property type="match status" value="2"/>
</dbReference>
<dbReference type="PANTHER" id="PTHR11741:SF0">
    <property type="entry name" value="ELONGATION FACTOR TS, MITOCHONDRIAL"/>
    <property type="match status" value="1"/>
</dbReference>
<dbReference type="RefSeq" id="WP_341765223.1">
    <property type="nucleotide sequence ID" value="NZ_OZ034688.1"/>
</dbReference>
<evidence type="ECO:0000256" key="4">
    <source>
        <dbReference type="ARBA" id="ARBA00022917"/>
    </source>
</evidence>
<keyword evidence="8" id="KW-1185">Reference proteome</keyword>
<dbReference type="PANTHER" id="PTHR11741">
    <property type="entry name" value="ELONGATION FACTOR TS"/>
    <property type="match status" value="1"/>
</dbReference>
<feature type="domain" description="Translation elongation factor EFTs/EF1B dimerisation" evidence="6">
    <location>
        <begin position="73"/>
        <end position="265"/>
    </location>
</feature>
<evidence type="ECO:0000256" key="2">
    <source>
        <dbReference type="ARBA" id="ARBA00016956"/>
    </source>
</evidence>
<dbReference type="EMBL" id="OZ034688">
    <property type="protein sequence ID" value="CAL1329179.1"/>
    <property type="molecule type" value="Genomic_DNA"/>
</dbReference>
<dbReference type="InterPro" id="IPR014039">
    <property type="entry name" value="Transl_elong_EFTs/EF1B_dimer"/>
</dbReference>
<dbReference type="Gene3D" id="1.10.8.10">
    <property type="entry name" value="DNA helicase RuvA subunit, C-terminal domain"/>
    <property type="match status" value="1"/>
</dbReference>
<accession>A0ABM9NNY1</accession>
<dbReference type="SUPFAM" id="SSF54713">
    <property type="entry name" value="Elongation factor Ts (EF-Ts), dimerisation domain"/>
    <property type="match status" value="1"/>
</dbReference>
<reference evidence="7" key="1">
    <citation type="submission" date="2024-04" db="EMBL/GenBank/DDBJ databases">
        <authorList>
            <person name="Manzano-Marin A."/>
            <person name="Manzano-Marin A."/>
            <person name="Alejandro Manzano Marin A."/>
        </authorList>
    </citation>
    <scope>NUCLEOTIDE SEQUENCE [LARGE SCALE GENOMIC DNA]</scope>
    <source>
        <strain evidence="7">TABTEA</strain>
    </source>
</reference>
<gene>
    <name evidence="5 7" type="primary">tsf</name>
    <name evidence="7" type="ORF">PRHACTZTBTEA_254</name>
</gene>
<feature type="region of interest" description="Involved in Mg(2+) ion dislocation from EF-Tu" evidence="5">
    <location>
        <begin position="82"/>
        <end position="85"/>
    </location>
</feature>
<sequence>MNEKITSLIKELRKRTDISIIECKKALIKTNGDIDLAIDLLRKSGKTIATKKSGRITTEGVILTKIFDNGKFGVIIELNCESDFVAKNNNFLSFGKEILFLTYLNKYCNLQDLKTDLEKSRIDLITKVKENINIRRFKILKDIQIENYLHNNRIGVLVSAKKTNKQFLKYIAMHIAACKPQYFSPEKIPSDIINHEYKIQLEIAIQSGKPNEITKKIVIGQMNKFTKEISLITQPFVIDPKKTVGDFIKENNINITNFIRFELGENI</sequence>
<keyword evidence="5" id="KW-0963">Cytoplasm</keyword>
<evidence type="ECO:0000313" key="7">
    <source>
        <dbReference type="EMBL" id="CAL1329179.1"/>
    </source>
</evidence>